<dbReference type="InterPro" id="IPR011576">
    <property type="entry name" value="Pyridox_Oxase_N"/>
</dbReference>
<dbReference type="SUPFAM" id="SSF50475">
    <property type="entry name" value="FMN-binding split barrel"/>
    <property type="match status" value="1"/>
</dbReference>
<dbReference type="Pfam" id="PF01243">
    <property type="entry name" value="PNPOx_N"/>
    <property type="match status" value="1"/>
</dbReference>
<dbReference type="InterPro" id="IPR012349">
    <property type="entry name" value="Split_barrel_FMN-bd"/>
</dbReference>
<protein>
    <recommendedName>
        <fullName evidence="1">Pyridoxamine 5'-phosphate oxidase N-terminal domain-containing protein</fullName>
    </recommendedName>
</protein>
<feature type="domain" description="Pyridoxamine 5'-phosphate oxidase N-terminal" evidence="1">
    <location>
        <begin position="11"/>
        <end position="99"/>
    </location>
</feature>
<evidence type="ECO:0000259" key="1">
    <source>
        <dbReference type="Pfam" id="PF01243"/>
    </source>
</evidence>
<evidence type="ECO:0000313" key="3">
    <source>
        <dbReference type="Proteomes" id="UP000466517"/>
    </source>
</evidence>
<reference evidence="2 3" key="1">
    <citation type="journal article" date="2019" name="Emerg. Microbes Infect.">
        <title>Comprehensive subspecies identification of 175 nontuberculous mycobacteria species based on 7547 genomic profiles.</title>
        <authorList>
            <person name="Matsumoto Y."/>
            <person name="Kinjo T."/>
            <person name="Motooka D."/>
            <person name="Nabeya D."/>
            <person name="Jung N."/>
            <person name="Uechi K."/>
            <person name="Horii T."/>
            <person name="Iida T."/>
            <person name="Fujita J."/>
            <person name="Nakamura S."/>
        </authorList>
    </citation>
    <scope>NUCLEOTIDE SEQUENCE [LARGE SCALE GENOMIC DNA]</scope>
    <source>
        <strain evidence="2 3">JCM 13574</strain>
    </source>
</reference>
<dbReference type="KEGG" id="mmag:MMAD_38180"/>
<organism evidence="2 3">
    <name type="scientific">Mycolicibacterium madagascariense</name>
    <dbReference type="NCBI Taxonomy" id="212765"/>
    <lineage>
        <taxon>Bacteria</taxon>
        <taxon>Bacillati</taxon>
        <taxon>Actinomycetota</taxon>
        <taxon>Actinomycetes</taxon>
        <taxon>Mycobacteriales</taxon>
        <taxon>Mycobacteriaceae</taxon>
        <taxon>Mycolicibacterium</taxon>
    </lineage>
</organism>
<dbReference type="Proteomes" id="UP000466517">
    <property type="component" value="Chromosome"/>
</dbReference>
<gene>
    <name evidence="2" type="ORF">MMAD_38180</name>
</gene>
<dbReference type="Gene3D" id="2.30.110.10">
    <property type="entry name" value="Electron Transport, Fmn-binding Protein, Chain A"/>
    <property type="match status" value="1"/>
</dbReference>
<proteinExistence type="predicted"/>
<accession>A0A7I7XK81</accession>
<name>A0A7I7XK81_9MYCO</name>
<dbReference type="EMBL" id="AP022610">
    <property type="protein sequence ID" value="BBZ29523.1"/>
    <property type="molecule type" value="Genomic_DNA"/>
</dbReference>
<dbReference type="AlphaFoldDB" id="A0A7I7XK81"/>
<evidence type="ECO:0000313" key="2">
    <source>
        <dbReference type="EMBL" id="BBZ29523.1"/>
    </source>
</evidence>
<keyword evidence="3" id="KW-1185">Reference proteome</keyword>
<sequence length="134" mass="15005">MFTEREYRHLHARGRGRLTSIGPGDTPQIHPVTFVVASASACVEVFGRHLRDTQKYRNLRRDPRVTLVVDDGSSPPLGPDRERGQVVEIHGVAELAEAAWPAERGYGTDIVRVRPIRVDAWNLDTPGHSSRFVD</sequence>